<organism evidence="1">
    <name type="scientific">Leptolyngbya sp. NK1-12</name>
    <dbReference type="NCBI Taxonomy" id="2547451"/>
    <lineage>
        <taxon>Bacteria</taxon>
        <taxon>Bacillati</taxon>
        <taxon>Cyanobacteriota</taxon>
        <taxon>Cyanophyceae</taxon>
        <taxon>Leptolyngbyales</taxon>
        <taxon>Leptolyngbyaceae</taxon>
        <taxon>Leptolyngbya group</taxon>
        <taxon>Leptolyngbya</taxon>
    </lineage>
</organism>
<protein>
    <submittedName>
        <fullName evidence="1">Uncharacterized protein</fullName>
    </submittedName>
</protein>
<dbReference type="RefSeq" id="WP_316429824.1">
    <property type="nucleotide sequence ID" value="NZ_CP053586.1"/>
</dbReference>
<gene>
    <name evidence="1" type="ORF">HJG54_15700</name>
</gene>
<dbReference type="AlphaFoldDB" id="A0AA96WF04"/>
<evidence type="ECO:0000313" key="1">
    <source>
        <dbReference type="EMBL" id="WNZ24158.1"/>
    </source>
</evidence>
<reference evidence="1" key="1">
    <citation type="submission" date="2020-05" db="EMBL/GenBank/DDBJ databases">
        <authorList>
            <person name="Zhu T."/>
            <person name="Keshari N."/>
            <person name="Lu X."/>
        </authorList>
    </citation>
    <scope>NUCLEOTIDE SEQUENCE</scope>
    <source>
        <strain evidence="1">NK1-12</strain>
    </source>
</reference>
<dbReference type="EMBL" id="CP053586">
    <property type="protein sequence ID" value="WNZ24158.1"/>
    <property type="molecule type" value="Genomic_DNA"/>
</dbReference>
<sequence>MRIDLDANEIHWLKYCLLISMHQLPPWNTEVKTTYQGILTKLEDNHCIGLELRSEQGFGLNQAQQWGSHRIDPTGQIERGD</sequence>
<name>A0AA96WF04_9CYAN</name>
<proteinExistence type="predicted"/>
<accession>A0AA96WF04</accession>